<dbReference type="PANTHER" id="PTHR32133:SF392">
    <property type="entry name" value="F-BOX DOMAIN-CONTAINING PROTEIN"/>
    <property type="match status" value="1"/>
</dbReference>
<comment type="caution">
    <text evidence="2">The sequence shown here is derived from an EMBL/GenBank/DDBJ whole genome shotgun (WGS) entry which is preliminary data.</text>
</comment>
<dbReference type="InterPro" id="IPR001810">
    <property type="entry name" value="F-box_dom"/>
</dbReference>
<feature type="domain" description="F-box" evidence="1">
    <location>
        <begin position="1"/>
        <end position="50"/>
    </location>
</feature>
<gene>
    <name evidence="2" type="primary">ga11124</name>
    <name evidence="2" type="ORF">PR202_ga11124</name>
</gene>
<dbReference type="SUPFAM" id="SSF81383">
    <property type="entry name" value="F-box domain"/>
    <property type="match status" value="1"/>
</dbReference>
<protein>
    <recommendedName>
        <fullName evidence="1">F-box domain-containing protein</fullName>
    </recommendedName>
</protein>
<dbReference type="EMBL" id="BQKI01000005">
    <property type="protein sequence ID" value="GJM94479.1"/>
    <property type="molecule type" value="Genomic_DNA"/>
</dbReference>
<accession>A0AAV5C8V7</accession>
<name>A0AAV5C8V7_ELECO</name>
<keyword evidence="3" id="KW-1185">Reference proteome</keyword>
<reference evidence="2" key="1">
    <citation type="journal article" date="2018" name="DNA Res.">
        <title>Multiple hybrid de novo genome assembly of finger millet, an orphan allotetraploid crop.</title>
        <authorList>
            <person name="Hatakeyama M."/>
            <person name="Aluri S."/>
            <person name="Balachadran M.T."/>
            <person name="Sivarajan S.R."/>
            <person name="Patrignani A."/>
            <person name="Gruter S."/>
            <person name="Poveda L."/>
            <person name="Shimizu-Inatsugi R."/>
            <person name="Baeten J."/>
            <person name="Francoijs K.J."/>
            <person name="Nataraja K.N."/>
            <person name="Reddy Y.A.N."/>
            <person name="Phadnis S."/>
            <person name="Ravikumar R.L."/>
            <person name="Schlapbach R."/>
            <person name="Sreeman S.M."/>
            <person name="Shimizu K.K."/>
        </authorList>
    </citation>
    <scope>NUCLEOTIDE SEQUENCE</scope>
</reference>
<evidence type="ECO:0000313" key="2">
    <source>
        <dbReference type="EMBL" id="GJM94479.1"/>
    </source>
</evidence>
<dbReference type="AlphaFoldDB" id="A0AAV5C8V7"/>
<evidence type="ECO:0000259" key="1">
    <source>
        <dbReference type="PROSITE" id="PS50181"/>
    </source>
</evidence>
<dbReference type="Gene3D" id="1.20.1280.50">
    <property type="match status" value="1"/>
</dbReference>
<sequence length="429" mass="48034">MASLDMLADDLVREFLILLTPDDPACLLRASLVCKRWRRILADPDFYRRHRALHGACPILGFIHVVSDYLPYHSRFVPIGPAPGGPAARDLPGWLVLDCRHGRALFVTLATGPDRKVEETLDFIVWNPLTNKHIRLPRPDMPPLHFRQNFNAAVLCAADTEGGDHLDCHRGHFHVVFVRSQPPDMSGRYLISACVYSSVTNRWNEWWRFRDSAVFSYFPVDVRPCPSALVGNDVYFRGCRSHVFQYKLSTQHLSVEQPPPDMFYESLLYMSLQDGGLGYATVEQEPNLCISLWSREILPNGDAQWARGRAIGLDMLLPNVAIEPPYNTTVVVGFAEGTDVIFVAVRSHGTHDIYMVQFNSESATKVLDNSRCSVFPYKTFCVPVIAETAAGNEPAAGKEPGESSSARQTHQFLGFAVILTFCGSRVLDP</sequence>
<proteinExistence type="predicted"/>
<evidence type="ECO:0000313" key="3">
    <source>
        <dbReference type="Proteomes" id="UP001054889"/>
    </source>
</evidence>
<organism evidence="2 3">
    <name type="scientific">Eleusine coracana subsp. coracana</name>
    <dbReference type="NCBI Taxonomy" id="191504"/>
    <lineage>
        <taxon>Eukaryota</taxon>
        <taxon>Viridiplantae</taxon>
        <taxon>Streptophyta</taxon>
        <taxon>Embryophyta</taxon>
        <taxon>Tracheophyta</taxon>
        <taxon>Spermatophyta</taxon>
        <taxon>Magnoliopsida</taxon>
        <taxon>Liliopsida</taxon>
        <taxon>Poales</taxon>
        <taxon>Poaceae</taxon>
        <taxon>PACMAD clade</taxon>
        <taxon>Chloridoideae</taxon>
        <taxon>Cynodonteae</taxon>
        <taxon>Eleusininae</taxon>
        <taxon>Eleusine</taxon>
    </lineage>
</organism>
<dbReference type="InterPro" id="IPR036047">
    <property type="entry name" value="F-box-like_dom_sf"/>
</dbReference>
<reference evidence="2" key="2">
    <citation type="submission" date="2021-12" db="EMBL/GenBank/DDBJ databases">
        <title>Resequencing data analysis of finger millet.</title>
        <authorList>
            <person name="Hatakeyama M."/>
            <person name="Aluri S."/>
            <person name="Balachadran M.T."/>
            <person name="Sivarajan S.R."/>
            <person name="Poveda L."/>
            <person name="Shimizu-Inatsugi R."/>
            <person name="Schlapbach R."/>
            <person name="Sreeman S.M."/>
            <person name="Shimizu K.K."/>
        </authorList>
    </citation>
    <scope>NUCLEOTIDE SEQUENCE</scope>
</reference>
<dbReference type="PANTHER" id="PTHR32133">
    <property type="entry name" value="OS07G0120400 PROTEIN"/>
    <property type="match status" value="1"/>
</dbReference>
<dbReference type="Pfam" id="PF12937">
    <property type="entry name" value="F-box-like"/>
    <property type="match status" value="1"/>
</dbReference>
<dbReference type="Proteomes" id="UP001054889">
    <property type="component" value="Unassembled WGS sequence"/>
</dbReference>
<dbReference type="PROSITE" id="PS50181">
    <property type="entry name" value="FBOX"/>
    <property type="match status" value="1"/>
</dbReference>